<dbReference type="Pfam" id="PF06772">
    <property type="entry name" value="LtrA"/>
    <property type="match status" value="1"/>
</dbReference>
<proteinExistence type="predicted"/>
<dbReference type="PANTHER" id="PTHR36840:SF1">
    <property type="entry name" value="BLL5714 PROTEIN"/>
    <property type="match status" value="1"/>
</dbReference>
<keyword evidence="3" id="KW-1185">Reference proteome</keyword>
<dbReference type="Proteomes" id="UP000623608">
    <property type="component" value="Unassembled WGS sequence"/>
</dbReference>
<feature type="transmembrane region" description="Helical" evidence="1">
    <location>
        <begin position="241"/>
        <end position="259"/>
    </location>
</feature>
<dbReference type="RefSeq" id="WP_203814592.1">
    <property type="nucleotide sequence ID" value="NZ_BOMY01000064.1"/>
</dbReference>
<feature type="transmembrane region" description="Helical" evidence="1">
    <location>
        <begin position="376"/>
        <end position="394"/>
    </location>
</feature>
<reference evidence="2" key="1">
    <citation type="submission" date="2021-01" db="EMBL/GenBank/DDBJ databases">
        <title>Whole genome shotgun sequence of Actinoplanes tereljensis NBRC 105297.</title>
        <authorList>
            <person name="Komaki H."/>
            <person name="Tamura T."/>
        </authorList>
    </citation>
    <scope>NUCLEOTIDE SEQUENCE</scope>
    <source>
        <strain evidence="2">NBRC 105297</strain>
    </source>
</reference>
<dbReference type="PANTHER" id="PTHR36840">
    <property type="entry name" value="BLL5714 PROTEIN"/>
    <property type="match status" value="1"/>
</dbReference>
<organism evidence="2 3">
    <name type="scientific">Paractinoplanes tereljensis</name>
    <dbReference type="NCBI Taxonomy" id="571912"/>
    <lineage>
        <taxon>Bacteria</taxon>
        <taxon>Bacillati</taxon>
        <taxon>Actinomycetota</taxon>
        <taxon>Actinomycetes</taxon>
        <taxon>Micromonosporales</taxon>
        <taxon>Micromonosporaceae</taxon>
        <taxon>Paractinoplanes</taxon>
    </lineage>
</organism>
<feature type="transmembrane region" description="Helical" evidence="1">
    <location>
        <begin position="142"/>
        <end position="165"/>
    </location>
</feature>
<dbReference type="InterPro" id="IPR010640">
    <property type="entry name" value="Low_temperature_requirement_A"/>
</dbReference>
<feature type="transmembrane region" description="Helical" evidence="1">
    <location>
        <begin position="265"/>
        <end position="285"/>
    </location>
</feature>
<keyword evidence="1" id="KW-0472">Membrane</keyword>
<evidence type="ECO:0000313" key="3">
    <source>
        <dbReference type="Proteomes" id="UP000623608"/>
    </source>
</evidence>
<feature type="transmembrane region" description="Helical" evidence="1">
    <location>
        <begin position="306"/>
        <end position="330"/>
    </location>
</feature>
<accession>A0A919NWU4</accession>
<sequence length="428" mass="44425">MSSRVRGTQEAVAFCRSFPLPTLGRAIRQLLRGTGIVHSRTASPVRTAPSEDHRATPLELFFDVIYVFAFTEVTHLAVEDASLLGVLRALAVFGVLWWSWASYAWLANQMHVGRGIGRLGTLAAIVLVFMLALAIPEAFHRLVGPLVFAVGFILVSVIYTAVTFAAAGTDARLRRQVVRTMGTTLLPVSVALLAGALIGGTAQLVLWLAAVVVEGVTIRITSRGGAWRLPSAGHFAERHQLVVILALGESIISIGSGAGAHRLDAGVLTAALLAVGLAVAMWWTYFPHLAQAAQRAVAGRAGESRASLATAGTYLHAGIVGGILLVAVGLATALHGAETGGALGGFGAATLGGGLAVYLAITALYERSMTGRATAARWVAALLAAISVPALAAMPIVAGLLLAVVIGLCPAMPWASRLSLPGRLTPRK</sequence>
<gene>
    <name evidence="2" type="ORF">Ate02nite_95290</name>
</gene>
<feature type="transmembrane region" description="Helical" evidence="1">
    <location>
        <begin position="119"/>
        <end position="136"/>
    </location>
</feature>
<name>A0A919NWU4_9ACTN</name>
<feature type="transmembrane region" description="Helical" evidence="1">
    <location>
        <begin position="84"/>
        <end position="107"/>
    </location>
</feature>
<dbReference type="EMBL" id="BOMY01000064">
    <property type="protein sequence ID" value="GIF26799.1"/>
    <property type="molecule type" value="Genomic_DNA"/>
</dbReference>
<protein>
    <submittedName>
        <fullName evidence="2">Low temperature requirement protein A</fullName>
    </submittedName>
</protein>
<comment type="caution">
    <text evidence="2">The sequence shown here is derived from an EMBL/GenBank/DDBJ whole genome shotgun (WGS) entry which is preliminary data.</text>
</comment>
<evidence type="ECO:0000256" key="1">
    <source>
        <dbReference type="SAM" id="Phobius"/>
    </source>
</evidence>
<keyword evidence="1" id="KW-1133">Transmembrane helix</keyword>
<keyword evidence="1" id="KW-0812">Transmembrane</keyword>
<feature type="transmembrane region" description="Helical" evidence="1">
    <location>
        <begin position="342"/>
        <end position="364"/>
    </location>
</feature>
<evidence type="ECO:0000313" key="2">
    <source>
        <dbReference type="EMBL" id="GIF26799.1"/>
    </source>
</evidence>
<dbReference type="AlphaFoldDB" id="A0A919NWU4"/>